<dbReference type="GO" id="GO:0044718">
    <property type="term" value="P:siderophore transmembrane transport"/>
    <property type="evidence" value="ECO:0007669"/>
    <property type="project" value="TreeGrafter"/>
</dbReference>
<evidence type="ECO:0000256" key="10">
    <source>
        <dbReference type="PROSITE-ProRule" id="PRU01360"/>
    </source>
</evidence>
<keyword evidence="2 10" id="KW-0813">Transport</keyword>
<organism evidence="12">
    <name type="scientific">uncultured Gemmatimonadaceae bacterium</name>
    <dbReference type="NCBI Taxonomy" id="246130"/>
    <lineage>
        <taxon>Bacteria</taxon>
        <taxon>Pseudomonadati</taxon>
        <taxon>Gemmatimonadota</taxon>
        <taxon>Gemmatimonadia</taxon>
        <taxon>Gemmatimonadales</taxon>
        <taxon>Gemmatimonadaceae</taxon>
        <taxon>environmental samples</taxon>
    </lineage>
</organism>
<dbReference type="PROSITE" id="PS52016">
    <property type="entry name" value="TONB_DEPENDENT_REC_3"/>
    <property type="match status" value="1"/>
</dbReference>
<dbReference type="GO" id="GO:0009279">
    <property type="term" value="C:cell outer membrane"/>
    <property type="evidence" value="ECO:0007669"/>
    <property type="project" value="UniProtKB-SubCell"/>
</dbReference>
<keyword evidence="6" id="KW-0798">TonB box</keyword>
<evidence type="ECO:0000313" key="12">
    <source>
        <dbReference type="EMBL" id="CAA9315702.1"/>
    </source>
</evidence>
<dbReference type="AlphaFoldDB" id="A0A6J4KVT3"/>
<feature type="non-terminal residue" evidence="12">
    <location>
        <position position="452"/>
    </location>
</feature>
<dbReference type="PANTHER" id="PTHR30069:SF29">
    <property type="entry name" value="HEMOGLOBIN AND HEMOGLOBIN-HAPTOGLOBIN-BINDING PROTEIN 1-RELATED"/>
    <property type="match status" value="1"/>
</dbReference>
<evidence type="ECO:0000256" key="4">
    <source>
        <dbReference type="ARBA" id="ARBA00022692"/>
    </source>
</evidence>
<dbReference type="SUPFAM" id="SSF56935">
    <property type="entry name" value="Porins"/>
    <property type="match status" value="1"/>
</dbReference>
<keyword evidence="4 10" id="KW-0812">Transmembrane</keyword>
<evidence type="ECO:0000256" key="6">
    <source>
        <dbReference type="ARBA" id="ARBA00023077"/>
    </source>
</evidence>
<sequence length="452" mass="48887">MYRNFTETDRLTLGGTVNYSPFTWFRNRATVGVDNTTSQAQLLFLPNEIAAAQDPDAASGANLRRTPTARLLTLNYNGDFVFDATRSLQSTTSVGSQVISEQRERIEARGIGLGGPDVTLVDRAQRTFGFETFSENNSVGYYVQEQLGWNNRLFLTGAVRADDHSAFGTNFDLIVYPKFSLAYVLSEEPAARGVVEALRINSLKLRGAYGQAGRAPDAYSAPQTYTVGRVTLGTATGSSALTSTYGNPDLEAERGKEFELGFEASAFGDRIGADFTYYDKTTSNMLQLVGVAPSTGYIGSRYENLGAVTNSGVELSLFGAPVSLANFRWDTRVNLSTNRNRLVEFGVPGRVLDTPTGQPYGTVQQHREGYPLGGFWVAPPLRCGVDPLAATAAATGPNACRYNQGEAQLTAAGAAIFNAGDTARRYIGSSIPTREIGFSNTVTLFKHFRVYG</sequence>
<keyword evidence="5" id="KW-0732">Signal</keyword>
<evidence type="ECO:0000256" key="9">
    <source>
        <dbReference type="ARBA" id="ARBA00023237"/>
    </source>
</evidence>
<dbReference type="PANTHER" id="PTHR30069">
    <property type="entry name" value="TONB-DEPENDENT OUTER MEMBRANE RECEPTOR"/>
    <property type="match status" value="1"/>
</dbReference>
<dbReference type="Gene3D" id="2.40.170.20">
    <property type="entry name" value="TonB-dependent receptor, beta-barrel domain"/>
    <property type="match status" value="1"/>
</dbReference>
<name>A0A6J4KVT3_9BACT</name>
<evidence type="ECO:0000256" key="3">
    <source>
        <dbReference type="ARBA" id="ARBA00022452"/>
    </source>
</evidence>
<accession>A0A6J4KVT3</accession>
<evidence type="ECO:0000256" key="5">
    <source>
        <dbReference type="ARBA" id="ARBA00022729"/>
    </source>
</evidence>
<proteinExistence type="inferred from homology"/>
<dbReference type="Pfam" id="PF00593">
    <property type="entry name" value="TonB_dep_Rec_b-barrel"/>
    <property type="match status" value="1"/>
</dbReference>
<dbReference type="InterPro" id="IPR036942">
    <property type="entry name" value="Beta-barrel_TonB_sf"/>
</dbReference>
<comment type="similarity">
    <text evidence="10">Belongs to the TonB-dependent receptor family.</text>
</comment>
<dbReference type="GO" id="GO:0015344">
    <property type="term" value="F:siderophore uptake transmembrane transporter activity"/>
    <property type="evidence" value="ECO:0007669"/>
    <property type="project" value="TreeGrafter"/>
</dbReference>
<evidence type="ECO:0000259" key="11">
    <source>
        <dbReference type="Pfam" id="PF00593"/>
    </source>
</evidence>
<dbReference type="InterPro" id="IPR000531">
    <property type="entry name" value="Beta-barrel_TonB"/>
</dbReference>
<dbReference type="EMBL" id="CADCTX010000372">
    <property type="protein sequence ID" value="CAA9315702.1"/>
    <property type="molecule type" value="Genomic_DNA"/>
</dbReference>
<evidence type="ECO:0000256" key="8">
    <source>
        <dbReference type="ARBA" id="ARBA00023170"/>
    </source>
</evidence>
<evidence type="ECO:0000256" key="1">
    <source>
        <dbReference type="ARBA" id="ARBA00004571"/>
    </source>
</evidence>
<evidence type="ECO:0000256" key="7">
    <source>
        <dbReference type="ARBA" id="ARBA00023136"/>
    </source>
</evidence>
<gene>
    <name evidence="12" type="ORF">AVDCRST_MAG40-1224</name>
</gene>
<evidence type="ECO:0000256" key="2">
    <source>
        <dbReference type="ARBA" id="ARBA00022448"/>
    </source>
</evidence>
<protein>
    <recommendedName>
        <fullName evidence="11">TonB-dependent receptor-like beta-barrel domain-containing protein</fullName>
    </recommendedName>
</protein>
<reference evidence="12" key="1">
    <citation type="submission" date="2020-02" db="EMBL/GenBank/DDBJ databases">
        <authorList>
            <person name="Meier V. D."/>
        </authorList>
    </citation>
    <scope>NUCLEOTIDE SEQUENCE</scope>
    <source>
        <strain evidence="12">AVDCRST_MAG40</strain>
    </source>
</reference>
<keyword evidence="3 10" id="KW-1134">Transmembrane beta strand</keyword>
<feature type="domain" description="TonB-dependent receptor-like beta-barrel" evidence="11">
    <location>
        <begin position="5"/>
        <end position="366"/>
    </location>
</feature>
<comment type="subcellular location">
    <subcellularLocation>
        <location evidence="1 10">Cell outer membrane</location>
        <topology evidence="1 10">Multi-pass membrane protein</topology>
    </subcellularLocation>
</comment>
<keyword evidence="8" id="KW-0675">Receptor</keyword>
<dbReference type="InterPro" id="IPR039426">
    <property type="entry name" value="TonB-dep_rcpt-like"/>
</dbReference>
<keyword evidence="7 10" id="KW-0472">Membrane</keyword>
<keyword evidence="9 10" id="KW-0998">Cell outer membrane</keyword>